<proteinExistence type="predicted"/>
<evidence type="ECO:0000313" key="1">
    <source>
        <dbReference type="EnsemblPlants" id="AET2Gv20747900.14"/>
    </source>
</evidence>
<dbReference type="AlphaFoldDB" id="A0A453C6I5"/>
<dbReference type="Proteomes" id="UP000015105">
    <property type="component" value="Chromosome 2D"/>
</dbReference>
<dbReference type="Gramene" id="AET2Gv20747900.14">
    <property type="protein sequence ID" value="AET2Gv20747900.14"/>
    <property type="gene ID" value="AET2Gv20747900"/>
</dbReference>
<reference evidence="2" key="2">
    <citation type="journal article" date="2017" name="Nat. Plants">
        <title>The Aegilops tauschii genome reveals multiple impacts of transposons.</title>
        <authorList>
            <person name="Zhao G."/>
            <person name="Zou C."/>
            <person name="Li K."/>
            <person name="Wang K."/>
            <person name="Li T."/>
            <person name="Gao L."/>
            <person name="Zhang X."/>
            <person name="Wang H."/>
            <person name="Yang Z."/>
            <person name="Liu X."/>
            <person name="Jiang W."/>
            <person name="Mao L."/>
            <person name="Kong X."/>
            <person name="Jiao Y."/>
            <person name="Jia J."/>
        </authorList>
    </citation>
    <scope>NUCLEOTIDE SEQUENCE [LARGE SCALE GENOMIC DNA]</scope>
    <source>
        <strain evidence="2">cv. AL8/78</strain>
    </source>
</reference>
<protein>
    <submittedName>
        <fullName evidence="1">Uncharacterized protein</fullName>
    </submittedName>
</protein>
<accession>A0A453C6I5</accession>
<organism evidence="1 2">
    <name type="scientific">Aegilops tauschii subsp. strangulata</name>
    <name type="common">Goatgrass</name>
    <dbReference type="NCBI Taxonomy" id="200361"/>
    <lineage>
        <taxon>Eukaryota</taxon>
        <taxon>Viridiplantae</taxon>
        <taxon>Streptophyta</taxon>
        <taxon>Embryophyta</taxon>
        <taxon>Tracheophyta</taxon>
        <taxon>Spermatophyta</taxon>
        <taxon>Magnoliopsida</taxon>
        <taxon>Liliopsida</taxon>
        <taxon>Poales</taxon>
        <taxon>Poaceae</taxon>
        <taxon>BOP clade</taxon>
        <taxon>Pooideae</taxon>
        <taxon>Triticodae</taxon>
        <taxon>Triticeae</taxon>
        <taxon>Triticinae</taxon>
        <taxon>Aegilops</taxon>
    </lineage>
</organism>
<dbReference type="PANTHER" id="PTHR34835">
    <property type="entry name" value="OS07G0283600 PROTEIN-RELATED"/>
    <property type="match status" value="1"/>
</dbReference>
<reference evidence="1" key="5">
    <citation type="journal article" date="2021" name="G3 (Bethesda)">
        <title>Aegilops tauschii genome assembly Aet v5.0 features greater sequence contiguity and improved annotation.</title>
        <authorList>
            <person name="Wang L."/>
            <person name="Zhu T."/>
            <person name="Rodriguez J.C."/>
            <person name="Deal K.R."/>
            <person name="Dubcovsky J."/>
            <person name="McGuire P.E."/>
            <person name="Lux T."/>
            <person name="Spannagl M."/>
            <person name="Mayer K.F.X."/>
            <person name="Baldrich P."/>
            <person name="Meyers B.C."/>
            <person name="Huo N."/>
            <person name="Gu Y.Q."/>
            <person name="Zhou H."/>
            <person name="Devos K.M."/>
            <person name="Bennetzen J.L."/>
            <person name="Unver T."/>
            <person name="Budak H."/>
            <person name="Gulick P.J."/>
            <person name="Galiba G."/>
            <person name="Kalapos B."/>
            <person name="Nelson D.R."/>
            <person name="Li P."/>
            <person name="You F.M."/>
            <person name="Luo M.C."/>
            <person name="Dvorak J."/>
        </authorList>
    </citation>
    <scope>NUCLEOTIDE SEQUENCE [LARGE SCALE GENOMIC DNA]</scope>
    <source>
        <strain evidence="1">cv. AL8/78</strain>
    </source>
</reference>
<evidence type="ECO:0000313" key="2">
    <source>
        <dbReference type="Proteomes" id="UP000015105"/>
    </source>
</evidence>
<dbReference type="EnsemblPlants" id="AET2Gv20747900.14">
    <property type="protein sequence ID" value="AET2Gv20747900.14"/>
    <property type="gene ID" value="AET2Gv20747900"/>
</dbReference>
<reference evidence="2" key="1">
    <citation type="journal article" date="2014" name="Science">
        <title>Ancient hybridizations among the ancestral genomes of bread wheat.</title>
        <authorList>
            <consortium name="International Wheat Genome Sequencing Consortium,"/>
            <person name="Marcussen T."/>
            <person name="Sandve S.R."/>
            <person name="Heier L."/>
            <person name="Spannagl M."/>
            <person name="Pfeifer M."/>
            <person name="Jakobsen K.S."/>
            <person name="Wulff B.B."/>
            <person name="Steuernagel B."/>
            <person name="Mayer K.F."/>
            <person name="Olsen O.A."/>
        </authorList>
    </citation>
    <scope>NUCLEOTIDE SEQUENCE [LARGE SCALE GENOMIC DNA]</scope>
    <source>
        <strain evidence="2">cv. AL8/78</strain>
    </source>
</reference>
<reference evidence="1" key="3">
    <citation type="journal article" date="2017" name="Nature">
        <title>Genome sequence of the progenitor of the wheat D genome Aegilops tauschii.</title>
        <authorList>
            <person name="Luo M.C."/>
            <person name="Gu Y.Q."/>
            <person name="Puiu D."/>
            <person name="Wang H."/>
            <person name="Twardziok S.O."/>
            <person name="Deal K.R."/>
            <person name="Huo N."/>
            <person name="Zhu T."/>
            <person name="Wang L."/>
            <person name="Wang Y."/>
            <person name="McGuire P.E."/>
            <person name="Liu S."/>
            <person name="Long H."/>
            <person name="Ramasamy R.K."/>
            <person name="Rodriguez J.C."/>
            <person name="Van S.L."/>
            <person name="Yuan L."/>
            <person name="Wang Z."/>
            <person name="Xia Z."/>
            <person name="Xiao L."/>
            <person name="Anderson O.D."/>
            <person name="Ouyang S."/>
            <person name="Liang Y."/>
            <person name="Zimin A.V."/>
            <person name="Pertea G."/>
            <person name="Qi P."/>
            <person name="Bennetzen J.L."/>
            <person name="Dai X."/>
            <person name="Dawson M.W."/>
            <person name="Muller H.G."/>
            <person name="Kugler K."/>
            <person name="Rivarola-Duarte L."/>
            <person name="Spannagl M."/>
            <person name="Mayer K.F.X."/>
            <person name="Lu F.H."/>
            <person name="Bevan M.W."/>
            <person name="Leroy P."/>
            <person name="Li P."/>
            <person name="You F.M."/>
            <person name="Sun Q."/>
            <person name="Liu Z."/>
            <person name="Lyons E."/>
            <person name="Wicker T."/>
            <person name="Salzberg S.L."/>
            <person name="Devos K.M."/>
            <person name="Dvorak J."/>
        </authorList>
    </citation>
    <scope>NUCLEOTIDE SEQUENCE [LARGE SCALE GENOMIC DNA]</scope>
    <source>
        <strain evidence="1">cv. AL8/78</strain>
    </source>
</reference>
<dbReference type="STRING" id="200361.A0A453C6I5"/>
<keyword evidence="2" id="KW-1185">Reference proteome</keyword>
<dbReference type="PANTHER" id="PTHR34835:SF87">
    <property type="entry name" value="AMINOTRANSFERASE-LIKE PLANT MOBILE DOMAIN-CONTAINING PROTEIN"/>
    <property type="match status" value="1"/>
</dbReference>
<reference evidence="1" key="4">
    <citation type="submission" date="2019-03" db="UniProtKB">
        <authorList>
            <consortium name="EnsemblPlants"/>
        </authorList>
    </citation>
    <scope>IDENTIFICATION</scope>
</reference>
<name>A0A453C6I5_AEGTS</name>
<sequence length="230" mass="26058">MKSFSSINTFVLNFIHFLQMSTTNESVIKKRNIQELHMAELSDDKTHKKKKVVILEHLNMFLVFLSNLTDDQKMIVRKLGFGSILQISCNSNVDDLFHWLAIQFNTSTCSIELKNGFKFKFTDHVVHKILCIPCGGLPIQTTPTDETVEFMNTFLQSANATPEHLFSMITPTITEEAFSRIFLLLALSILIAPNSKGTARQKILQCIGAHRFCSQIQLMPFCPVFLGPSN</sequence>